<keyword evidence="4" id="KW-1185">Reference proteome</keyword>
<dbReference type="RefSeq" id="WP_188216177.1">
    <property type="nucleotide sequence ID" value="NZ_BAABGH010000011.1"/>
</dbReference>
<feature type="region of interest" description="Disordered" evidence="1">
    <location>
        <begin position="190"/>
        <end position="209"/>
    </location>
</feature>
<dbReference type="Pfam" id="PF20041">
    <property type="entry name" value="DUF6443"/>
    <property type="match status" value="1"/>
</dbReference>
<dbReference type="NCBIfam" id="TIGR03696">
    <property type="entry name" value="Rhs_assc_core"/>
    <property type="match status" value="1"/>
</dbReference>
<evidence type="ECO:0000259" key="2">
    <source>
        <dbReference type="Pfam" id="PF20041"/>
    </source>
</evidence>
<name>A0A8J6QV28_9FLAO</name>
<evidence type="ECO:0000313" key="3">
    <source>
        <dbReference type="EMBL" id="MBD0835689.1"/>
    </source>
</evidence>
<gene>
    <name evidence="3" type="ORF">ICJ84_09590</name>
</gene>
<feature type="compositionally biased region" description="Polar residues" evidence="1">
    <location>
        <begin position="1206"/>
        <end position="1222"/>
    </location>
</feature>
<evidence type="ECO:0000256" key="1">
    <source>
        <dbReference type="SAM" id="MobiDB-lite"/>
    </source>
</evidence>
<dbReference type="Gene3D" id="2.180.10.10">
    <property type="entry name" value="RHS repeat-associated core"/>
    <property type="match status" value="1"/>
</dbReference>
<comment type="caution">
    <text evidence="3">The sequence shown here is derived from an EMBL/GenBank/DDBJ whole genome shotgun (WGS) entry which is preliminary data.</text>
</comment>
<reference evidence="3" key="2">
    <citation type="submission" date="2020-09" db="EMBL/GenBank/DDBJ databases">
        <authorList>
            <person name="Wu Z."/>
        </authorList>
    </citation>
    <scope>NUCLEOTIDE SEQUENCE</scope>
    <source>
        <strain evidence="3">SC17</strain>
    </source>
</reference>
<dbReference type="InterPro" id="IPR022385">
    <property type="entry name" value="Rhs_assc_core"/>
</dbReference>
<proteinExistence type="predicted"/>
<feature type="region of interest" description="Disordered" evidence="1">
    <location>
        <begin position="1203"/>
        <end position="1231"/>
    </location>
</feature>
<dbReference type="EMBL" id="JACVXC010000003">
    <property type="protein sequence ID" value="MBD0835689.1"/>
    <property type="molecule type" value="Genomic_DNA"/>
</dbReference>
<dbReference type="InterPro" id="IPR045619">
    <property type="entry name" value="DUF6443"/>
</dbReference>
<protein>
    <submittedName>
        <fullName evidence="3">RHS repeat-associated core domain-containing protein</fullName>
    </submittedName>
</protein>
<reference evidence="3" key="1">
    <citation type="journal article" date="2013" name="Int. J. Syst. Evol. Microbiol.">
        <title>Aestuariibaculum suncheonense gen. nov., sp. nov., a marine bacterium of the family Flavobacteriaceae isolated from a tidal flat and emended descriptions of the genera Gaetbulibacter and Tamlana.</title>
        <authorList>
            <person name="Jeong S.H."/>
            <person name="Park M.S."/>
            <person name="Jin H.M."/>
            <person name="Lee K."/>
            <person name="Park W."/>
            <person name="Jeon C.O."/>
        </authorList>
    </citation>
    <scope>NUCLEOTIDE SEQUENCE</scope>
    <source>
        <strain evidence="3">SC17</strain>
    </source>
</reference>
<evidence type="ECO:0000313" key="4">
    <source>
        <dbReference type="Proteomes" id="UP000602057"/>
    </source>
</evidence>
<dbReference type="Proteomes" id="UP000602057">
    <property type="component" value="Unassembled WGS sequence"/>
</dbReference>
<feature type="domain" description="DUF6443" evidence="2">
    <location>
        <begin position="249"/>
        <end position="393"/>
    </location>
</feature>
<accession>A0A8J6QV28</accession>
<sequence>MDKIYIYLRSLMVVSCFLLSFNLWSQGYYISGPTSVSSGPTYTYTVMDPYYNGISGINWINNNGDIQSISSTSAEATFYSGSSATIVAEVFDNMYNYNLVTLSVTIGAAAPSTPPAPTIQSTNCGNTVLARSNPPSGVVYYWQSSSSGTSTSNSSGTITKTSSGTQYLRARSTGGTWSTASSSKSYTVTQPTTWYNDQDGDGLGDPSSTLSACSQPIGYVSNNSDQCPTQSGSRGNNGCPLSDQNYIYTINYQEAYTESQLASAPDSEKIEGITYFDGLGRSIQNIGVRRGGSSQDIITHVGYDSYGRQDKEYLPYSAISNGGLYRIGAESATKSYYDATKYESDFPGMTTSNINAYSEKHFEISPLNRIKEQGAPGKDWLVNKTSDTDHTIKFDYQTNGTNEVLYYTVSLSFANKTYTPTLSGGSTYYTAKELYKAITKDENWTSGSNHTTEEFKDKQGRVVLKRTYNNGAHDTYYVYDKYGNLTYVLPPKVVHDSSISSTELNELCYQYVYDDRNRLVEKKIPGKGWEYIVYNKLDQPIMTQDAKQREPSTDEWLFTKYDTFGRVAYTGLVTGNFSRISLQNSANNTSLQYVSKSSSSISLGGANLYYSDNSNVYPTGSISKIYTINYYDNYTFDKSPLSNPPSSINGQTVINYNNSSSTQKLTKGLPTGSKVRVLGSNNWITSVIYYDVKGRPIYNASYNAYLETTDIVKSTLGFTGEPTSTTTTHKRGSGSTMTIVDTFTYDHMGRMLTQKQKINSLAEELIVQNSYDDLGQLESKGVGGKVTQSRLQTVDYTYNVRGWLKQINNPSSLGNDLFGFKINYNTVSHLGTPLYNGNISETEWRTANTDGNLKWYRYSYDALNRITSGIANSSNYNLSSVVYDKNGNITSLLRRGVRAMSGSSVTSYGVMDDLSYTYQSNSNKLLKVADASTLDQYGFKDDALNGATDSTNDYTYDSNGNMLTDTNKGITSIGYNNLNLPDNVTLSGGNISYIYDATGTKLSKTVSGATTYYAGNYVYEGSSLKFFNHSEGYVDAENGYKYVYQYKDHLGNIRLSYMDSDGNGSINSSTDILEENNYYPFGLKHKGYNDNYVTAFSNPALDYQYNGKEFDTSLNLNTYDLGARQYDPTIGRFMVVDPMADFVNYQSPYVMADNNPIQNIDFYGLGKTPWFLRWLLGGSGRNCNCTQRDGVVGFVKKLFAPKAGKTSGNKPKSPVDGNTSNKGVRRPKGQKSLSFEENGLADISIGQFKLPKIQISKSKEIPEFGGEEIRTRLPIPTHVNFIDGGLGMNVDEDNVHTNKTLNAIIKTLQDWPHLKLFMYIKHQTHTKDKAHFNLERQQKMIRGRAASIIKFLEGKGIDPNRIKWDYHPEKFSKPGKQVNQHIFEIRNDKN</sequence>
<organism evidence="3 4">
    <name type="scientific">Aestuariibaculum suncheonense</name>
    <dbReference type="NCBI Taxonomy" id="1028745"/>
    <lineage>
        <taxon>Bacteria</taxon>
        <taxon>Pseudomonadati</taxon>
        <taxon>Bacteroidota</taxon>
        <taxon>Flavobacteriia</taxon>
        <taxon>Flavobacteriales</taxon>
        <taxon>Flavobacteriaceae</taxon>
    </lineage>
</organism>